<dbReference type="RefSeq" id="WP_072697461.1">
    <property type="nucleotide sequence ID" value="NZ_FRDI01000009.1"/>
</dbReference>
<reference evidence="1 2" key="1">
    <citation type="submission" date="2016-12" db="EMBL/GenBank/DDBJ databases">
        <authorList>
            <person name="Song W.-J."/>
            <person name="Kurnit D.M."/>
        </authorList>
    </citation>
    <scope>NUCLEOTIDE SEQUENCE [LARGE SCALE GENOMIC DNA]</scope>
    <source>
        <strain evidence="1 2">DSM 11393</strain>
    </source>
</reference>
<gene>
    <name evidence="1" type="ORF">SAMN02745728_01771</name>
</gene>
<evidence type="ECO:0000313" key="1">
    <source>
        <dbReference type="EMBL" id="SHN67646.1"/>
    </source>
</evidence>
<accession>A0A1M7TAC7</accession>
<sequence>MVMFHDSIMNVWLEHFKSSEIDSVDFNSLLTDTVSAMTPGFLRSLFKEWKEVAPTKREESKKFYKLNCARWEKGFEALEFHIELCCSVGEDFISFIKESPDDNKKFRYEAIICNHAKACLISREIYCLLTNGYPDGAEARWRALHEVAVISRFILEHGEDCAERYLLHRTVEHLKIMEQFREHAKMLNQTPLSDEELVNLKPEVDILIKKYGKTFKKPYGWAYSALPPTKGSIQFKDIEKCVLLNHWRPYFTQACNHIHAGSLGLTPSRALSESQTPTLLAGQSNSGMGQPGHMTAISLMHATFPILQLVPLIDSNIYMKILMETTNNVAEAFIAGKTKYVDWNS</sequence>
<keyword evidence="2" id="KW-1185">Reference proteome</keyword>
<dbReference type="InterPro" id="IPR043733">
    <property type="entry name" value="DUF5677"/>
</dbReference>
<name>A0A1M7TAC7_9BACT</name>
<protein>
    <submittedName>
        <fullName evidence="1">Uncharacterized protein</fullName>
    </submittedName>
</protein>
<evidence type="ECO:0000313" key="2">
    <source>
        <dbReference type="Proteomes" id="UP000186469"/>
    </source>
</evidence>
<proteinExistence type="predicted"/>
<dbReference type="EMBL" id="FRDI01000009">
    <property type="protein sequence ID" value="SHN67646.1"/>
    <property type="molecule type" value="Genomic_DNA"/>
</dbReference>
<dbReference type="AlphaFoldDB" id="A0A1M7TAC7"/>
<dbReference type="Proteomes" id="UP000186469">
    <property type="component" value="Unassembled WGS sequence"/>
</dbReference>
<organism evidence="1 2">
    <name type="scientific">Desulfovibrio litoralis DSM 11393</name>
    <dbReference type="NCBI Taxonomy" id="1121455"/>
    <lineage>
        <taxon>Bacteria</taxon>
        <taxon>Pseudomonadati</taxon>
        <taxon>Thermodesulfobacteriota</taxon>
        <taxon>Desulfovibrionia</taxon>
        <taxon>Desulfovibrionales</taxon>
        <taxon>Desulfovibrionaceae</taxon>
        <taxon>Desulfovibrio</taxon>
    </lineage>
</organism>
<dbReference type="Pfam" id="PF18928">
    <property type="entry name" value="DUF5677"/>
    <property type="match status" value="1"/>
</dbReference>